<comment type="caution">
    <text evidence="5">The sequence shown here is derived from an EMBL/GenBank/DDBJ whole genome shotgun (WGS) entry which is preliminary data.</text>
</comment>
<dbReference type="Gene3D" id="3.40.50.10720">
    <property type="entry name" value="CbiD-like domains"/>
    <property type="match status" value="1"/>
</dbReference>
<dbReference type="PANTHER" id="PTHR35863:SF1">
    <property type="entry name" value="COBALT-PRECORRIN-5B C(1)-METHYLTRANSFERASE"/>
    <property type="match status" value="1"/>
</dbReference>
<protein>
    <submittedName>
        <fullName evidence="5">Cobalt-precorrin-5B (C(1))-methyltransferase</fullName>
        <ecNumber evidence="5">2.1.1.195</ecNumber>
    </submittedName>
</protein>
<evidence type="ECO:0000256" key="1">
    <source>
        <dbReference type="ARBA" id="ARBA00022573"/>
    </source>
</evidence>
<name>A0A7J2TI26_ARCFL</name>
<dbReference type="EMBL" id="DSLA01000016">
    <property type="protein sequence ID" value="HEH34672.1"/>
    <property type="molecule type" value="Genomic_DNA"/>
</dbReference>
<dbReference type="Gene3D" id="3.30.2110.10">
    <property type="entry name" value="CbiD-like"/>
    <property type="match status" value="1"/>
</dbReference>
<dbReference type="NCBIfam" id="NF000853">
    <property type="entry name" value="PRK00075.2-2"/>
    <property type="match status" value="1"/>
</dbReference>
<dbReference type="InterPro" id="IPR002748">
    <property type="entry name" value="CbiD"/>
</dbReference>
<dbReference type="SUPFAM" id="SSF111342">
    <property type="entry name" value="CbiD-like"/>
    <property type="match status" value="1"/>
</dbReference>
<evidence type="ECO:0000313" key="5">
    <source>
        <dbReference type="EMBL" id="HEH34672.1"/>
    </source>
</evidence>
<dbReference type="GO" id="GO:0032259">
    <property type="term" value="P:methylation"/>
    <property type="evidence" value="ECO:0007669"/>
    <property type="project" value="UniProtKB-KW"/>
</dbReference>
<evidence type="ECO:0000256" key="3">
    <source>
        <dbReference type="ARBA" id="ARBA00022679"/>
    </source>
</evidence>
<gene>
    <name evidence="5" type="ORF">ENP88_00640</name>
</gene>
<keyword evidence="3 5" id="KW-0808">Transferase</keyword>
<dbReference type="PANTHER" id="PTHR35863">
    <property type="entry name" value="COBALT-PRECORRIN-5B C(1)-METHYLTRANSFERASE"/>
    <property type="match status" value="1"/>
</dbReference>
<dbReference type="InterPro" id="IPR036074">
    <property type="entry name" value="CbiD_sf"/>
</dbReference>
<proteinExistence type="predicted"/>
<dbReference type="Pfam" id="PF01888">
    <property type="entry name" value="CbiD"/>
    <property type="match status" value="1"/>
</dbReference>
<reference evidence="5" key="1">
    <citation type="journal article" date="2020" name="mSystems">
        <title>Genome- and Community-Level Interaction Insights into Carbon Utilization and Element Cycling Functions of Hydrothermarchaeota in Hydrothermal Sediment.</title>
        <authorList>
            <person name="Zhou Z."/>
            <person name="Liu Y."/>
            <person name="Xu W."/>
            <person name="Pan J."/>
            <person name="Luo Z.H."/>
            <person name="Li M."/>
        </authorList>
    </citation>
    <scope>NUCLEOTIDE SEQUENCE [LARGE SCALE GENOMIC DNA]</scope>
    <source>
        <strain evidence="5">SpSt-26</strain>
    </source>
</reference>
<accession>A0A7J2TI26</accession>
<keyword evidence="2 5" id="KW-0489">Methyltransferase</keyword>
<keyword evidence="1" id="KW-0169">Cobalamin biosynthesis</keyword>
<evidence type="ECO:0000256" key="4">
    <source>
        <dbReference type="ARBA" id="ARBA00022691"/>
    </source>
</evidence>
<sequence>MLRDPVELYEYPEDWCIGRESLVKSGLFILKRNGFIRRGITTATAASAAIVAAVASLKHEFDSVSVLTPVGIEINLEVEAEKGFAVVEKFSGDHEFDVTDGLEFFARVKESGGIEFGEGIGEKDGKKAVSRSAMRQIEMNFERVCRKTGYKGGVSVEAPDGKEVAKETKNEELGIKGGISILGTTGFVEPWCEELVKVKIEIAGRYRKIAITTGRRAWEYARKKYPDFQPFVFGLHLDEILSEHKGEKIIVGYPGLLKKWAKNEDLFEKARSFGAEVDLIAEDYWSRNM</sequence>
<dbReference type="EC" id="2.1.1.195" evidence="5"/>
<dbReference type="Gene3D" id="3.30.1990.10">
    <property type="entry name" value="CbiD-like"/>
    <property type="match status" value="1"/>
</dbReference>
<keyword evidence="4" id="KW-0949">S-adenosyl-L-methionine</keyword>
<dbReference type="GO" id="GO:0008168">
    <property type="term" value="F:methyltransferase activity"/>
    <property type="evidence" value="ECO:0007669"/>
    <property type="project" value="UniProtKB-KW"/>
</dbReference>
<organism evidence="5">
    <name type="scientific">Archaeoglobus fulgidus</name>
    <dbReference type="NCBI Taxonomy" id="2234"/>
    <lineage>
        <taxon>Archaea</taxon>
        <taxon>Methanobacteriati</taxon>
        <taxon>Methanobacteriota</taxon>
        <taxon>Archaeoglobi</taxon>
        <taxon>Archaeoglobales</taxon>
        <taxon>Archaeoglobaceae</taxon>
        <taxon>Archaeoglobus</taxon>
    </lineage>
</organism>
<dbReference type="AlphaFoldDB" id="A0A7J2TI26"/>
<dbReference type="GO" id="GO:0009236">
    <property type="term" value="P:cobalamin biosynthetic process"/>
    <property type="evidence" value="ECO:0007669"/>
    <property type="project" value="UniProtKB-KW"/>
</dbReference>
<evidence type="ECO:0000256" key="2">
    <source>
        <dbReference type="ARBA" id="ARBA00022603"/>
    </source>
</evidence>